<gene>
    <name evidence="2" type="ORF">GCM10023093_19640</name>
</gene>
<evidence type="ECO:0000259" key="1">
    <source>
        <dbReference type="Pfam" id="PF06983"/>
    </source>
</evidence>
<keyword evidence="3" id="KW-1185">Reference proteome</keyword>
<organism evidence="2 3">
    <name type="scientific">Nemorincola caseinilytica</name>
    <dbReference type="NCBI Taxonomy" id="2054315"/>
    <lineage>
        <taxon>Bacteria</taxon>
        <taxon>Pseudomonadati</taxon>
        <taxon>Bacteroidota</taxon>
        <taxon>Chitinophagia</taxon>
        <taxon>Chitinophagales</taxon>
        <taxon>Chitinophagaceae</taxon>
        <taxon>Nemorincola</taxon>
    </lineage>
</organism>
<protein>
    <submittedName>
        <fullName evidence="2">VOC family protein</fullName>
    </submittedName>
</protein>
<evidence type="ECO:0000313" key="3">
    <source>
        <dbReference type="Proteomes" id="UP001500067"/>
    </source>
</evidence>
<dbReference type="EMBL" id="BAABFA010000011">
    <property type="protein sequence ID" value="GAA4466129.1"/>
    <property type="molecule type" value="Genomic_DNA"/>
</dbReference>
<dbReference type="InterPro" id="IPR029068">
    <property type="entry name" value="Glyas_Bleomycin-R_OHBP_Dase"/>
</dbReference>
<dbReference type="InterPro" id="IPR028973">
    <property type="entry name" value="PhnB-like"/>
</dbReference>
<comment type="caution">
    <text evidence="2">The sequence shown here is derived from an EMBL/GenBank/DDBJ whole genome shotgun (WGS) entry which is preliminary data.</text>
</comment>
<dbReference type="Proteomes" id="UP001500067">
    <property type="component" value="Unassembled WGS sequence"/>
</dbReference>
<dbReference type="SUPFAM" id="SSF54593">
    <property type="entry name" value="Glyoxalase/Bleomycin resistance protein/Dihydroxybiphenyl dioxygenase"/>
    <property type="match status" value="1"/>
</dbReference>
<proteinExistence type="predicted"/>
<dbReference type="PANTHER" id="PTHR33990">
    <property type="entry name" value="PROTEIN YJDN-RELATED"/>
    <property type="match status" value="1"/>
</dbReference>
<dbReference type="Pfam" id="PF06983">
    <property type="entry name" value="3-dmu-9_3-mt"/>
    <property type="match status" value="1"/>
</dbReference>
<dbReference type="CDD" id="cd06588">
    <property type="entry name" value="PhnB_like"/>
    <property type="match status" value="1"/>
</dbReference>
<dbReference type="RefSeq" id="WP_345082360.1">
    <property type="nucleotide sequence ID" value="NZ_BAABFA010000011.1"/>
</dbReference>
<dbReference type="Gene3D" id="3.10.180.10">
    <property type="entry name" value="2,3-Dihydroxybiphenyl 1,2-Dioxygenase, domain 1"/>
    <property type="match status" value="1"/>
</dbReference>
<accession>A0ABP8NHY2</accession>
<evidence type="ECO:0000313" key="2">
    <source>
        <dbReference type="EMBL" id="GAA4466129.1"/>
    </source>
</evidence>
<name>A0ABP8NHY2_9BACT</name>
<reference evidence="3" key="1">
    <citation type="journal article" date="2019" name="Int. J. Syst. Evol. Microbiol.">
        <title>The Global Catalogue of Microorganisms (GCM) 10K type strain sequencing project: providing services to taxonomists for standard genome sequencing and annotation.</title>
        <authorList>
            <consortium name="The Broad Institute Genomics Platform"/>
            <consortium name="The Broad Institute Genome Sequencing Center for Infectious Disease"/>
            <person name="Wu L."/>
            <person name="Ma J."/>
        </authorList>
    </citation>
    <scope>NUCLEOTIDE SEQUENCE [LARGE SCALE GENOMIC DNA]</scope>
    <source>
        <strain evidence="3">JCM 32105</strain>
    </source>
</reference>
<dbReference type="InterPro" id="IPR009725">
    <property type="entry name" value="3_dmu_93_MTrfase"/>
</dbReference>
<dbReference type="PIRSF" id="PIRSF021700">
    <property type="entry name" value="3_dmu_93_MTrfase"/>
    <property type="match status" value="1"/>
</dbReference>
<sequence>MQKITPFLWFDGNGEEAINFYTSIFKDSATVSISRYGKGAPMPEGTMITATFRLQGQEFMALNGGPMFQFTPAISLFIKCKDQEEVNYFWDSLLADGGTEERCGWLRDRFGLSWQIIPDRLGELLNDKDGARAQRAMMAMLGMQKIDIAELERAANG</sequence>
<feature type="domain" description="PhnB-like" evidence="1">
    <location>
        <begin position="2"/>
        <end position="117"/>
    </location>
</feature>